<evidence type="ECO:0008006" key="8">
    <source>
        <dbReference type="Google" id="ProtNLM"/>
    </source>
</evidence>
<dbReference type="Proteomes" id="UP000429607">
    <property type="component" value="Unassembled WGS sequence"/>
</dbReference>
<evidence type="ECO:0000313" key="3">
    <source>
        <dbReference type="EMBL" id="KAE9012589.1"/>
    </source>
</evidence>
<dbReference type="AlphaFoldDB" id="A0A6A4DNS7"/>
<dbReference type="Proteomes" id="UP000434957">
    <property type="component" value="Unassembled WGS sequence"/>
</dbReference>
<feature type="region of interest" description="Disordered" evidence="1">
    <location>
        <begin position="1"/>
        <end position="29"/>
    </location>
</feature>
<evidence type="ECO:0000313" key="7">
    <source>
        <dbReference type="Proteomes" id="UP000435112"/>
    </source>
</evidence>
<dbReference type="Proteomes" id="UP000435112">
    <property type="component" value="Unassembled WGS sequence"/>
</dbReference>
<evidence type="ECO:0000313" key="4">
    <source>
        <dbReference type="EMBL" id="KAE9311744.1"/>
    </source>
</evidence>
<evidence type="ECO:0000256" key="1">
    <source>
        <dbReference type="SAM" id="MobiDB-lite"/>
    </source>
</evidence>
<dbReference type="EMBL" id="QXFU01001085">
    <property type="protein sequence ID" value="KAE9011194.1"/>
    <property type="molecule type" value="Genomic_DNA"/>
</dbReference>
<gene>
    <name evidence="3" type="ORF">PR001_g15624</name>
    <name evidence="2" type="ORF">PR002_g15159</name>
    <name evidence="4" type="ORF">PR003_g19934</name>
</gene>
<evidence type="ECO:0000313" key="5">
    <source>
        <dbReference type="Proteomes" id="UP000429607"/>
    </source>
</evidence>
<reference evidence="4 6" key="1">
    <citation type="submission" date="2018-08" db="EMBL/GenBank/DDBJ databases">
        <title>Genomic investigation of the strawberry pathogen Phytophthora fragariae indicates pathogenicity is determined by transcriptional variation in three key races.</title>
        <authorList>
            <person name="Adams T.M."/>
            <person name="Armitage A.D."/>
            <person name="Sobczyk M.K."/>
            <person name="Bates H.J."/>
            <person name="Dunwell J.M."/>
            <person name="Nellist C.F."/>
            <person name="Harrison R.J."/>
        </authorList>
    </citation>
    <scope>NUCLEOTIDE SEQUENCE [LARGE SCALE GENOMIC DNA]</scope>
    <source>
        <strain evidence="3 5">SCRP249</strain>
        <strain evidence="2 7">SCRP324</strain>
        <strain evidence="4 6">SCRP333</strain>
    </source>
</reference>
<keyword evidence="6" id="KW-1185">Reference proteome</keyword>
<dbReference type="EMBL" id="QXFV01001188">
    <property type="protein sequence ID" value="KAE9012589.1"/>
    <property type="molecule type" value="Genomic_DNA"/>
</dbReference>
<accession>A0A6A4DNS7</accession>
<sequence length="115" mass="13247">MTRVSPNDSCVLKKTTTEEDEDEEERVLPGTDAAKKLIPKLEKAASSKQLIRQEEEKQFALWFITGRGPSYVAENILKINPLSSTQKGVAVYRRYLEWFKKYKNIIGLRFHTTAK</sequence>
<evidence type="ECO:0000313" key="2">
    <source>
        <dbReference type="EMBL" id="KAE9011194.1"/>
    </source>
</evidence>
<evidence type="ECO:0000313" key="6">
    <source>
        <dbReference type="Proteomes" id="UP000434957"/>
    </source>
</evidence>
<protein>
    <recommendedName>
        <fullName evidence="8">RxLR effector protein</fullName>
    </recommendedName>
</protein>
<name>A0A6A4DNS7_9STRA</name>
<dbReference type="EMBL" id="QXFT01001725">
    <property type="protein sequence ID" value="KAE9311744.1"/>
    <property type="molecule type" value="Genomic_DNA"/>
</dbReference>
<proteinExistence type="predicted"/>
<comment type="caution">
    <text evidence="4">The sequence shown here is derived from an EMBL/GenBank/DDBJ whole genome shotgun (WGS) entry which is preliminary data.</text>
</comment>
<dbReference type="OrthoDB" id="122603at2759"/>
<organism evidence="4 6">
    <name type="scientific">Phytophthora rubi</name>
    <dbReference type="NCBI Taxonomy" id="129364"/>
    <lineage>
        <taxon>Eukaryota</taxon>
        <taxon>Sar</taxon>
        <taxon>Stramenopiles</taxon>
        <taxon>Oomycota</taxon>
        <taxon>Peronosporomycetes</taxon>
        <taxon>Peronosporales</taxon>
        <taxon>Peronosporaceae</taxon>
        <taxon>Phytophthora</taxon>
    </lineage>
</organism>